<protein>
    <recommendedName>
        <fullName evidence="1">DUF4365 domain-containing protein</fullName>
    </recommendedName>
</protein>
<organism evidence="2 3">
    <name type="scientific">Pseudomonas fluorescens</name>
    <dbReference type="NCBI Taxonomy" id="294"/>
    <lineage>
        <taxon>Bacteria</taxon>
        <taxon>Pseudomonadati</taxon>
        <taxon>Pseudomonadota</taxon>
        <taxon>Gammaproteobacteria</taxon>
        <taxon>Pseudomonadales</taxon>
        <taxon>Pseudomonadaceae</taxon>
        <taxon>Pseudomonas</taxon>
    </lineage>
</organism>
<name>A0A5E7IAB8_PSEFL</name>
<reference evidence="2 3" key="1">
    <citation type="submission" date="2019-09" db="EMBL/GenBank/DDBJ databases">
        <authorList>
            <person name="Chandra G."/>
            <person name="Truman W A."/>
        </authorList>
    </citation>
    <scope>NUCLEOTIDE SEQUENCE [LARGE SCALE GENOMIC DNA]</scope>
    <source>
        <strain evidence="2">PS870</strain>
    </source>
</reference>
<dbReference type="InterPro" id="IPR025375">
    <property type="entry name" value="DUF4365"/>
</dbReference>
<evidence type="ECO:0000313" key="2">
    <source>
        <dbReference type="EMBL" id="VVO73250.1"/>
    </source>
</evidence>
<gene>
    <name evidence="2" type="ORF">PS870_01403</name>
</gene>
<dbReference type="Pfam" id="PF14280">
    <property type="entry name" value="DUF4365"/>
    <property type="match status" value="1"/>
</dbReference>
<evidence type="ECO:0000259" key="1">
    <source>
        <dbReference type="Pfam" id="PF14280"/>
    </source>
</evidence>
<dbReference type="AlphaFoldDB" id="A0A5E7IAB8"/>
<sequence length="197" mass="22180">MPFMTDVQHFHTLCCQKIWYGGDMTEAQIKEAISKEFLRILANGHGFKVTEPPLDHGVDMVVCPVTVRRTPQGGMRYLDSPYKLDFQLKATTSAGVTDDGDQIRFDLESKTYNDLVARRPQFLPMHLILVVLDSAPPDCIAIDEFQLSVAGSAYWYLPDEGVTETENTHQIRISIPKANRLGLGFVRSCYEQLGIEV</sequence>
<proteinExistence type="predicted"/>
<dbReference type="EMBL" id="CABVIK010000004">
    <property type="protein sequence ID" value="VVO73250.1"/>
    <property type="molecule type" value="Genomic_DNA"/>
</dbReference>
<feature type="domain" description="DUF4365" evidence="1">
    <location>
        <begin position="36"/>
        <end position="181"/>
    </location>
</feature>
<dbReference type="Proteomes" id="UP000349468">
    <property type="component" value="Unassembled WGS sequence"/>
</dbReference>
<evidence type="ECO:0000313" key="3">
    <source>
        <dbReference type="Proteomes" id="UP000349468"/>
    </source>
</evidence>
<accession>A0A5E7IAB8</accession>